<organism evidence="2 3">
    <name type="scientific">Exocentrus adspersus</name>
    <dbReference type="NCBI Taxonomy" id="1586481"/>
    <lineage>
        <taxon>Eukaryota</taxon>
        <taxon>Metazoa</taxon>
        <taxon>Ecdysozoa</taxon>
        <taxon>Arthropoda</taxon>
        <taxon>Hexapoda</taxon>
        <taxon>Insecta</taxon>
        <taxon>Pterygota</taxon>
        <taxon>Neoptera</taxon>
        <taxon>Endopterygota</taxon>
        <taxon>Coleoptera</taxon>
        <taxon>Polyphaga</taxon>
        <taxon>Cucujiformia</taxon>
        <taxon>Chrysomeloidea</taxon>
        <taxon>Cerambycidae</taxon>
        <taxon>Lamiinae</taxon>
        <taxon>Acanthocinini</taxon>
        <taxon>Exocentrus</taxon>
    </lineage>
</organism>
<evidence type="ECO:0000256" key="1">
    <source>
        <dbReference type="SAM" id="Phobius"/>
    </source>
</evidence>
<feature type="non-terminal residue" evidence="2">
    <location>
        <position position="58"/>
    </location>
</feature>
<feature type="transmembrane region" description="Helical" evidence="1">
    <location>
        <begin position="39"/>
        <end position="57"/>
    </location>
</feature>
<keyword evidence="1" id="KW-0812">Transmembrane</keyword>
<name>A0AAV8VM79_9CUCU</name>
<evidence type="ECO:0000313" key="3">
    <source>
        <dbReference type="Proteomes" id="UP001159042"/>
    </source>
</evidence>
<gene>
    <name evidence="2" type="ORF">NQ315_014831</name>
</gene>
<keyword evidence="3" id="KW-1185">Reference proteome</keyword>
<dbReference type="Proteomes" id="UP001159042">
    <property type="component" value="Unassembled WGS sequence"/>
</dbReference>
<dbReference type="EMBL" id="JANEYG010000055">
    <property type="protein sequence ID" value="KAJ8915323.1"/>
    <property type="molecule type" value="Genomic_DNA"/>
</dbReference>
<dbReference type="AlphaFoldDB" id="A0AAV8VM79"/>
<evidence type="ECO:0000313" key="2">
    <source>
        <dbReference type="EMBL" id="KAJ8915323.1"/>
    </source>
</evidence>
<proteinExistence type="predicted"/>
<reference evidence="2 3" key="1">
    <citation type="journal article" date="2023" name="Insect Mol. Biol.">
        <title>Genome sequencing provides insights into the evolution of gene families encoding plant cell wall-degrading enzymes in longhorned beetles.</title>
        <authorList>
            <person name="Shin N.R."/>
            <person name="Okamura Y."/>
            <person name="Kirsch R."/>
            <person name="Pauchet Y."/>
        </authorList>
    </citation>
    <scope>NUCLEOTIDE SEQUENCE [LARGE SCALE GENOMIC DNA]</scope>
    <source>
        <strain evidence="2">EAD_L_NR</strain>
    </source>
</reference>
<protein>
    <submittedName>
        <fullName evidence="2">Uncharacterized protein</fullName>
    </submittedName>
</protein>
<sequence>MYTACPTSAAKSNIYVKMRNIWIFLFRMWSRFYIKNKGYFVWITPIQILIVFLDISLE</sequence>
<keyword evidence="1" id="KW-0472">Membrane</keyword>
<keyword evidence="1" id="KW-1133">Transmembrane helix</keyword>
<comment type="caution">
    <text evidence="2">The sequence shown here is derived from an EMBL/GenBank/DDBJ whole genome shotgun (WGS) entry which is preliminary data.</text>
</comment>
<accession>A0AAV8VM79</accession>